<proteinExistence type="predicted"/>
<dbReference type="EMBL" id="JAYMRP010000006">
    <property type="protein sequence ID" value="MFB8773028.1"/>
    <property type="molecule type" value="Genomic_DNA"/>
</dbReference>
<dbReference type="RefSeq" id="WP_376731910.1">
    <property type="nucleotide sequence ID" value="NZ_JAYMRP010000006.1"/>
</dbReference>
<sequence length="177" mass="18201">MVLVVLGVLVVAIVVTGLLVGRRPAPPGFGGEPAVVRQFHGRGRGGRLGGVAAFAGLSAALMYVWGMLFVGMAVLDAEDGGTGSSPMGSCRLGDSPEETHRWMQAVDYDVSWLPLGFECVTSDGERYDSGQVPSYVNPVAFGLALVGVGCAVAAGYRGEVRVRREAGGQEGGGGFPS</sequence>
<accession>A0ABV5E8G3</accession>
<dbReference type="Proteomes" id="UP001585080">
    <property type="component" value="Unassembled WGS sequence"/>
</dbReference>
<keyword evidence="1" id="KW-0472">Membrane</keyword>
<protein>
    <recommendedName>
        <fullName evidence="4">Integral membrane protein</fullName>
    </recommendedName>
</protein>
<gene>
    <name evidence="2" type="ORF">VSS16_09840</name>
</gene>
<feature type="transmembrane region" description="Helical" evidence="1">
    <location>
        <begin position="46"/>
        <end position="65"/>
    </location>
</feature>
<feature type="transmembrane region" description="Helical" evidence="1">
    <location>
        <begin position="6"/>
        <end position="25"/>
    </location>
</feature>
<keyword evidence="1" id="KW-1133">Transmembrane helix</keyword>
<name>A0ABV5E8G3_9ACTN</name>
<keyword evidence="1" id="KW-0812">Transmembrane</keyword>
<evidence type="ECO:0008006" key="4">
    <source>
        <dbReference type="Google" id="ProtNLM"/>
    </source>
</evidence>
<evidence type="ECO:0000256" key="1">
    <source>
        <dbReference type="SAM" id="Phobius"/>
    </source>
</evidence>
<feature type="transmembrane region" description="Helical" evidence="1">
    <location>
        <begin position="135"/>
        <end position="156"/>
    </location>
</feature>
<evidence type="ECO:0000313" key="2">
    <source>
        <dbReference type="EMBL" id="MFB8773028.1"/>
    </source>
</evidence>
<evidence type="ECO:0000313" key="3">
    <source>
        <dbReference type="Proteomes" id="UP001585080"/>
    </source>
</evidence>
<comment type="caution">
    <text evidence="2">The sequence shown here is derived from an EMBL/GenBank/DDBJ whole genome shotgun (WGS) entry which is preliminary data.</text>
</comment>
<organism evidence="2 3">
    <name type="scientific">Streptomyces broussonetiae</name>
    <dbReference type="NCBI Taxonomy" id="2686304"/>
    <lineage>
        <taxon>Bacteria</taxon>
        <taxon>Bacillati</taxon>
        <taxon>Actinomycetota</taxon>
        <taxon>Actinomycetes</taxon>
        <taxon>Kitasatosporales</taxon>
        <taxon>Streptomycetaceae</taxon>
        <taxon>Streptomyces</taxon>
    </lineage>
</organism>
<reference evidence="2 3" key="1">
    <citation type="submission" date="2024-01" db="EMBL/GenBank/DDBJ databases">
        <title>Genome mining of biosynthetic gene clusters to explore secondary metabolites of Streptomyces sp.</title>
        <authorList>
            <person name="Baig A."/>
            <person name="Ajitkumar Shintre N."/>
            <person name="Kumar H."/>
            <person name="Anbarasu A."/>
            <person name="Ramaiah S."/>
        </authorList>
    </citation>
    <scope>NUCLEOTIDE SEQUENCE [LARGE SCALE GENOMIC DNA]</scope>
    <source>
        <strain evidence="2 3">A57</strain>
    </source>
</reference>
<keyword evidence="3" id="KW-1185">Reference proteome</keyword>